<keyword evidence="3" id="KW-1185">Reference proteome</keyword>
<name>A0A1H2GZ15_9PSED</name>
<evidence type="ECO:0000256" key="1">
    <source>
        <dbReference type="SAM" id="MobiDB-lite"/>
    </source>
</evidence>
<accession>A0A1H2GZ15</accession>
<dbReference type="AlphaFoldDB" id="A0A1H2GZ15"/>
<evidence type="ECO:0000313" key="2">
    <source>
        <dbReference type="EMBL" id="SDU24739.1"/>
    </source>
</evidence>
<reference evidence="3" key="1">
    <citation type="submission" date="2016-10" db="EMBL/GenBank/DDBJ databases">
        <authorList>
            <person name="Varghese N."/>
            <person name="Submissions S."/>
        </authorList>
    </citation>
    <scope>NUCLEOTIDE SEQUENCE [LARGE SCALE GENOMIC DNA]</scope>
    <source>
        <strain evidence="3">DSM 17875</strain>
    </source>
</reference>
<gene>
    <name evidence="2" type="ORF">SAMN05216296_2636</name>
</gene>
<dbReference type="Proteomes" id="UP000243232">
    <property type="component" value="Chromosome I"/>
</dbReference>
<dbReference type="EMBL" id="LT629785">
    <property type="protein sequence ID" value="SDU24739.1"/>
    <property type="molecule type" value="Genomic_DNA"/>
</dbReference>
<sequence>MVARSIEDVTTYREGLDPNEPDYRGRDHTPIVMTFANAQGRSAFTLTVWLISLHPRTNTATNFTGAVSMPLYNTLIESITGHLPELRQGYCLVGSRDEINPYAIVRCDERGSELELVKSLPHLPNEELWAHLKQYNSALGLSLLDVADITATCSYRDSEDIGETW</sequence>
<evidence type="ECO:0000313" key="3">
    <source>
        <dbReference type="Proteomes" id="UP000243232"/>
    </source>
</evidence>
<protein>
    <submittedName>
        <fullName evidence="2">Uncharacterized protein</fullName>
    </submittedName>
</protein>
<organism evidence="2 3">
    <name type="scientific">Pseudomonas pohangensis</name>
    <dbReference type="NCBI Taxonomy" id="364197"/>
    <lineage>
        <taxon>Bacteria</taxon>
        <taxon>Pseudomonadati</taxon>
        <taxon>Pseudomonadota</taxon>
        <taxon>Gammaproteobacteria</taxon>
        <taxon>Pseudomonadales</taxon>
        <taxon>Pseudomonadaceae</taxon>
        <taxon>Pseudomonas</taxon>
    </lineage>
</organism>
<proteinExistence type="predicted"/>
<feature type="region of interest" description="Disordered" evidence="1">
    <location>
        <begin position="1"/>
        <end position="24"/>
    </location>
</feature>